<gene>
    <name evidence="1" type="ORF">LCGC14_1428460</name>
</gene>
<proteinExistence type="predicted"/>
<dbReference type="EMBL" id="LAZR01009598">
    <property type="protein sequence ID" value="KKM71647.1"/>
    <property type="molecule type" value="Genomic_DNA"/>
</dbReference>
<name>A0A0F9MR07_9ZZZZ</name>
<evidence type="ECO:0000313" key="1">
    <source>
        <dbReference type="EMBL" id="KKM71647.1"/>
    </source>
</evidence>
<comment type="caution">
    <text evidence="1">The sequence shown here is derived from an EMBL/GenBank/DDBJ whole genome shotgun (WGS) entry which is preliminary data.</text>
</comment>
<reference evidence="1" key="1">
    <citation type="journal article" date="2015" name="Nature">
        <title>Complex archaea that bridge the gap between prokaryotes and eukaryotes.</title>
        <authorList>
            <person name="Spang A."/>
            <person name="Saw J.H."/>
            <person name="Jorgensen S.L."/>
            <person name="Zaremba-Niedzwiedzka K."/>
            <person name="Martijn J."/>
            <person name="Lind A.E."/>
            <person name="van Eijk R."/>
            <person name="Schleper C."/>
            <person name="Guy L."/>
            <person name="Ettema T.J."/>
        </authorList>
    </citation>
    <scope>NUCLEOTIDE SEQUENCE</scope>
</reference>
<accession>A0A0F9MR07</accession>
<protein>
    <submittedName>
        <fullName evidence="1">Uncharacterized protein</fullName>
    </submittedName>
</protein>
<organism evidence="1">
    <name type="scientific">marine sediment metagenome</name>
    <dbReference type="NCBI Taxonomy" id="412755"/>
    <lineage>
        <taxon>unclassified sequences</taxon>
        <taxon>metagenomes</taxon>
        <taxon>ecological metagenomes</taxon>
    </lineage>
</organism>
<dbReference type="AlphaFoldDB" id="A0A0F9MR07"/>
<sequence>MKTTISNGTRERIGSAQCGESAVWKNMYTTNGSYYKDERIDGYVELELAKKAPTCTCHCGHVHTTGPAVYKLPPKDVGHHVVIKQTKEKGDDNVS</sequence>